<dbReference type="EMBL" id="GG745552">
    <property type="protein sequence ID" value="EFD92829.1"/>
    <property type="molecule type" value="Genomic_DNA"/>
</dbReference>
<dbReference type="InterPro" id="IPR036852">
    <property type="entry name" value="Peptidase_S8/S53_dom_sf"/>
</dbReference>
<dbReference type="SUPFAM" id="SSF52743">
    <property type="entry name" value="Subtilisin-like"/>
    <property type="match status" value="1"/>
</dbReference>
<dbReference type="InterPro" id="IPR030400">
    <property type="entry name" value="Sedolisin_dom"/>
</dbReference>
<dbReference type="PROSITE" id="PS51892">
    <property type="entry name" value="SUBTILASE"/>
    <property type="match status" value="1"/>
</dbReference>
<keyword evidence="1" id="KW-1133">Transmembrane helix</keyword>
<dbReference type="PANTHER" id="PTHR14218:SF15">
    <property type="entry name" value="TRIPEPTIDYL-PEPTIDASE 1"/>
    <property type="match status" value="1"/>
</dbReference>
<dbReference type="Pfam" id="PF00082">
    <property type="entry name" value="Peptidase_S8"/>
    <property type="match status" value="1"/>
</dbReference>
<evidence type="ECO:0000313" key="3">
    <source>
        <dbReference type="EMBL" id="EFD92829.1"/>
    </source>
</evidence>
<dbReference type="CDD" id="cd04056">
    <property type="entry name" value="Peptidases_S53"/>
    <property type="match status" value="1"/>
</dbReference>
<keyword evidence="1" id="KW-0472">Membrane</keyword>
<keyword evidence="1" id="KW-0812">Transmembrane</keyword>
<dbReference type="PANTHER" id="PTHR14218">
    <property type="entry name" value="PROTEASE S8 TRIPEPTIDYL PEPTIDASE I CLN2"/>
    <property type="match status" value="1"/>
</dbReference>
<feature type="transmembrane region" description="Helical" evidence="1">
    <location>
        <begin position="777"/>
        <end position="797"/>
    </location>
</feature>
<feature type="domain" description="Peptidase S53" evidence="2">
    <location>
        <begin position="42"/>
        <end position="377"/>
    </location>
</feature>
<dbReference type="InterPro" id="IPR050819">
    <property type="entry name" value="Tripeptidyl-peptidase_I"/>
</dbReference>
<dbReference type="GO" id="GO:0006508">
    <property type="term" value="P:proteolysis"/>
    <property type="evidence" value="ECO:0007669"/>
    <property type="project" value="InterPro"/>
</dbReference>
<gene>
    <name evidence="3" type="ORF">BJBARM5_0419</name>
</gene>
<evidence type="ECO:0000259" key="2">
    <source>
        <dbReference type="PROSITE" id="PS51695"/>
    </source>
</evidence>
<name>D6GVA8_PARA5</name>
<dbReference type="AlphaFoldDB" id="D6GVA8"/>
<reference evidence="3 4" key="1">
    <citation type="journal article" date="2010" name="Proc. Natl. Acad. Sci. U.S.A.">
        <title>Enigmatic, ultrasmall, uncultivated Archaea.</title>
        <authorList>
            <person name="Baker B.J."/>
            <person name="Comolli L.R."/>
            <person name="Dick G.J."/>
            <person name="Hauser L.J."/>
            <person name="Hyatt D."/>
            <person name="Dill B.D."/>
            <person name="Land M.L."/>
            <person name="Verberkmoes N.C."/>
            <person name="Hettich R.L."/>
            <person name="Banfield J.F."/>
        </authorList>
    </citation>
    <scope>NUCLEOTIDE SEQUENCE [LARGE SCALE GENOMIC DNA]</scope>
</reference>
<dbReference type="GO" id="GO:0004252">
    <property type="term" value="F:serine-type endopeptidase activity"/>
    <property type="evidence" value="ECO:0007669"/>
    <property type="project" value="InterPro"/>
</dbReference>
<evidence type="ECO:0000256" key="1">
    <source>
        <dbReference type="SAM" id="Phobius"/>
    </source>
</evidence>
<evidence type="ECO:0000313" key="4">
    <source>
        <dbReference type="Proteomes" id="UP000009376"/>
    </source>
</evidence>
<sequence length="803" mass="88932">MYKNYILVIGLLLLLVLIPASHAQKINLNFKEIPLQSEACNYLTPQDIQTAYNFNPLYSKGINGKGQNIAIVVAYGDSQLQQDVNAYDSYYGLSALTNGSNLFIEYPFGKPSSSSTNWTGETALDVETIHSLAPGSNIYLIVAPNDSWLFQAVNYTIENINTDIISLSWGASEFGYNQQSIDYFNQILASGQSKGINIFVATGDSGAYNGQNTLNVNFPASSPNVIAVGGTRLSVYSNGDYESEVGWNQSGGGDSQFFSRPSFQPDISSYRMVPDVAFNAGTPVCVYVNSTMEGFYGTSVAAPSFAALDALVNQNAGNDIGYLDDSLYKIYNSLGSLVFNNITSGCNGFYCADGSYNRVTGLGSPKAFQLVDALSNTSYYITFNDPNNGIFSVNNKNYSDTQTLKFSFGEKIKINAYSQNASNSGEKNLFTSFSGILNSKANSTYFFVNESGVINVNFNKYLRINEEYFNGIDNNSYYVKNGSTLKISAQYTENYSGYQYVLNGFKINNGTIIQKADYNIQVLYPLNVSYVWSKQTQTNFYFENYTPGLKANVSYYSYVPLSNLIKKVSTVIQNGSKVYSLPNSTMYIYGKPITIGANRYLLINKTQPFTKNITVNFLKEYNYTITFSSAQGVIISPKSFYTNEYSLQEKYTSDSLWALPSTNITLYKIDYDNVTLDKNVSFYTGLNRSINVTLPISDIKIKVVTILGIPVVGANVTLKIDNTSFSNSTNFFGSAVFSNVPKLEYNVTIAAYNSNFYFKNINNESDSFSITAGLYDIYIIITIIILAMAILAIYEGVRHKKHK</sequence>
<dbReference type="InterPro" id="IPR000209">
    <property type="entry name" value="Peptidase_S8/S53_dom"/>
</dbReference>
<dbReference type="Proteomes" id="UP000009376">
    <property type="component" value="Unassembled WGS sequence"/>
</dbReference>
<proteinExistence type="predicted"/>
<organism evidence="3 4">
    <name type="scientific">Candidatus Parvarchaeum acidophilus ARMAN-5</name>
    <dbReference type="NCBI Taxonomy" id="662762"/>
    <lineage>
        <taxon>Archaea</taxon>
        <taxon>Candidatus Parvarchaeota</taxon>
        <taxon>Candidatus Parvarchaeum</taxon>
    </lineage>
</organism>
<dbReference type="PROSITE" id="PS51695">
    <property type="entry name" value="SEDOLISIN"/>
    <property type="match status" value="1"/>
</dbReference>
<protein>
    <submittedName>
        <fullName evidence="3">Peptidase S8 and S53 subtilisin kexin sedolisin</fullName>
    </submittedName>
</protein>
<dbReference type="Gene3D" id="3.40.50.200">
    <property type="entry name" value="Peptidase S8/S53 domain"/>
    <property type="match status" value="1"/>
</dbReference>
<accession>D6GVA8</accession>
<dbReference type="GO" id="GO:0008240">
    <property type="term" value="F:tripeptidyl-peptidase activity"/>
    <property type="evidence" value="ECO:0007669"/>
    <property type="project" value="TreeGrafter"/>
</dbReference>